<sequence>YDEIHDSNFEADYDAIFNNLENENLFFSFEIHVKFLLEWTEHIKNMQYDALSKINLELND</sequence>
<feature type="non-terminal residue" evidence="1">
    <location>
        <position position="1"/>
    </location>
</feature>
<dbReference type="AlphaFoldDB" id="A0A1G9YMW4"/>
<organism evidence="1 2">
    <name type="scientific">Kriegella aquimaris</name>
    <dbReference type="NCBI Taxonomy" id="192904"/>
    <lineage>
        <taxon>Bacteria</taxon>
        <taxon>Pseudomonadati</taxon>
        <taxon>Bacteroidota</taxon>
        <taxon>Flavobacteriia</taxon>
        <taxon>Flavobacteriales</taxon>
        <taxon>Flavobacteriaceae</taxon>
        <taxon>Kriegella</taxon>
    </lineage>
</organism>
<dbReference type="STRING" id="192904.SAMN04488514_12439"/>
<keyword evidence="2" id="KW-1185">Reference proteome</keyword>
<dbReference type="RefSeq" id="WP_218129646.1">
    <property type="nucleotide sequence ID" value="NZ_FNGV01000024.1"/>
</dbReference>
<protein>
    <submittedName>
        <fullName evidence="1">Uncharacterized protein</fullName>
    </submittedName>
</protein>
<gene>
    <name evidence="1" type="ORF">SAMN04488514_12439</name>
</gene>
<dbReference type="EMBL" id="FNGV01000024">
    <property type="protein sequence ID" value="SDN10498.1"/>
    <property type="molecule type" value="Genomic_DNA"/>
</dbReference>
<dbReference type="Proteomes" id="UP000199440">
    <property type="component" value="Unassembled WGS sequence"/>
</dbReference>
<proteinExistence type="predicted"/>
<evidence type="ECO:0000313" key="2">
    <source>
        <dbReference type="Proteomes" id="UP000199440"/>
    </source>
</evidence>
<evidence type="ECO:0000313" key="1">
    <source>
        <dbReference type="EMBL" id="SDN10498.1"/>
    </source>
</evidence>
<accession>A0A1G9YMW4</accession>
<name>A0A1G9YMW4_9FLAO</name>
<reference evidence="1 2" key="1">
    <citation type="submission" date="2016-10" db="EMBL/GenBank/DDBJ databases">
        <authorList>
            <person name="de Groot N.N."/>
        </authorList>
    </citation>
    <scope>NUCLEOTIDE SEQUENCE [LARGE SCALE GENOMIC DNA]</scope>
    <source>
        <strain evidence="1 2">DSM 19886</strain>
    </source>
</reference>